<name>A0A377J750_GRIHO</name>
<evidence type="ECO:0000256" key="1">
    <source>
        <dbReference type="ARBA" id="ARBA00004442"/>
    </source>
</evidence>
<dbReference type="STRING" id="673.AL542_00570"/>
<keyword evidence="4" id="KW-0472">Membrane</keyword>
<sequence length="242" mass="26401">MSKNAFIIKCVLLSAVCSVPAMAQDTFKDYGFIGGGLTVGESVFSNEGTKAGAEPYLFYNSDKGFIDGSLFNYNPIPYVGITGNLRFAEVSDDFDDIPNGINDRDGNGELGITLGTVGARLTYLHDVTDEHNGYEIQAHFGRAYEMPLKGLVFAPYVEVNYRDNKLSEHLYSISAQESSASGLAAFDADDAWVYKGGVVALYDMSDRWVAISEISLEHHDSDSPLVQNDLGWAFSFGAAYTF</sequence>
<dbReference type="Pfam" id="PF06629">
    <property type="entry name" value="MipA"/>
    <property type="match status" value="1"/>
</dbReference>
<accession>A0A377J750</accession>
<dbReference type="PANTHER" id="PTHR38776:SF1">
    <property type="entry name" value="MLTA-INTERACTING PROTEIN-RELATED"/>
    <property type="match status" value="1"/>
</dbReference>
<feature type="chain" id="PRO_5017004222" evidence="6">
    <location>
        <begin position="24"/>
        <end position="242"/>
    </location>
</feature>
<organism evidence="7 8">
    <name type="scientific">Grimontia hollisae</name>
    <name type="common">Vibrio hollisae</name>
    <dbReference type="NCBI Taxonomy" id="673"/>
    <lineage>
        <taxon>Bacteria</taxon>
        <taxon>Pseudomonadati</taxon>
        <taxon>Pseudomonadota</taxon>
        <taxon>Gammaproteobacteria</taxon>
        <taxon>Vibrionales</taxon>
        <taxon>Vibrionaceae</taxon>
        <taxon>Grimontia</taxon>
    </lineage>
</organism>
<dbReference type="Proteomes" id="UP000254512">
    <property type="component" value="Unassembled WGS sequence"/>
</dbReference>
<keyword evidence="5" id="KW-0998">Cell outer membrane</keyword>
<comment type="similarity">
    <text evidence="2">Belongs to the MipA/OmpV family.</text>
</comment>
<dbReference type="PANTHER" id="PTHR38776">
    <property type="entry name" value="MLTA-INTERACTING PROTEIN-RELATED"/>
    <property type="match status" value="1"/>
</dbReference>
<evidence type="ECO:0000256" key="6">
    <source>
        <dbReference type="SAM" id="SignalP"/>
    </source>
</evidence>
<dbReference type="EMBL" id="UGHD01000003">
    <property type="protein sequence ID" value="STO98312.1"/>
    <property type="molecule type" value="Genomic_DNA"/>
</dbReference>
<dbReference type="InterPro" id="IPR010583">
    <property type="entry name" value="MipA"/>
</dbReference>
<dbReference type="AlphaFoldDB" id="A0A377J750"/>
<evidence type="ECO:0000313" key="7">
    <source>
        <dbReference type="EMBL" id="STO98312.1"/>
    </source>
</evidence>
<protein>
    <submittedName>
        <fullName evidence="7">MltA-interacting protein MipA</fullName>
    </submittedName>
</protein>
<evidence type="ECO:0000313" key="8">
    <source>
        <dbReference type="Proteomes" id="UP000254512"/>
    </source>
</evidence>
<gene>
    <name evidence="7" type="ORF">NCTC11645_03297</name>
</gene>
<evidence type="ECO:0000256" key="2">
    <source>
        <dbReference type="ARBA" id="ARBA00005722"/>
    </source>
</evidence>
<reference evidence="7 8" key="1">
    <citation type="submission" date="2018-06" db="EMBL/GenBank/DDBJ databases">
        <authorList>
            <consortium name="Pathogen Informatics"/>
            <person name="Doyle S."/>
        </authorList>
    </citation>
    <scope>NUCLEOTIDE SEQUENCE [LARGE SCALE GENOMIC DNA]</scope>
    <source>
        <strain evidence="7 8">NCTC11645</strain>
    </source>
</reference>
<keyword evidence="3 6" id="KW-0732">Signal</keyword>
<evidence type="ECO:0000256" key="4">
    <source>
        <dbReference type="ARBA" id="ARBA00023136"/>
    </source>
</evidence>
<evidence type="ECO:0000256" key="5">
    <source>
        <dbReference type="ARBA" id="ARBA00023237"/>
    </source>
</evidence>
<comment type="subcellular location">
    <subcellularLocation>
        <location evidence="1">Cell outer membrane</location>
    </subcellularLocation>
</comment>
<proteinExistence type="inferred from homology"/>
<feature type="signal peptide" evidence="6">
    <location>
        <begin position="1"/>
        <end position="23"/>
    </location>
</feature>
<dbReference type="RefSeq" id="WP_115660223.1">
    <property type="nucleotide sequence ID" value="NZ_UGHD01000003.1"/>
</dbReference>
<dbReference type="GO" id="GO:0009279">
    <property type="term" value="C:cell outer membrane"/>
    <property type="evidence" value="ECO:0007669"/>
    <property type="project" value="UniProtKB-SubCell"/>
</dbReference>
<evidence type="ECO:0000256" key="3">
    <source>
        <dbReference type="ARBA" id="ARBA00022729"/>
    </source>
</evidence>